<keyword evidence="5 8" id="KW-0408">Iron</keyword>
<dbReference type="PANTHER" id="PTHR11237:SF4">
    <property type="entry name" value="5-DEMETHOXYUBIQUINONE HYDROXYLASE, MITOCHONDRIAL"/>
    <property type="match status" value="1"/>
</dbReference>
<evidence type="ECO:0000313" key="9">
    <source>
        <dbReference type="EMBL" id="TRW17103.1"/>
    </source>
</evidence>
<dbReference type="InterPro" id="IPR012347">
    <property type="entry name" value="Ferritin-like"/>
</dbReference>
<dbReference type="Pfam" id="PF03232">
    <property type="entry name" value="COQ7"/>
    <property type="match status" value="1"/>
</dbReference>
<proteinExistence type="inferred from homology"/>
<name>A0A552UFV2_9SPHN</name>
<keyword evidence="2 8" id="KW-0831">Ubiquinone biosynthesis</keyword>
<comment type="caution">
    <text evidence="9">The sequence shown here is derived from an EMBL/GenBank/DDBJ whole genome shotgun (WGS) entry which is preliminary data.</text>
</comment>
<dbReference type="HAMAP" id="MF_01658">
    <property type="entry name" value="COQ7"/>
    <property type="match status" value="1"/>
</dbReference>
<evidence type="ECO:0000256" key="6">
    <source>
        <dbReference type="ARBA" id="ARBA00023033"/>
    </source>
</evidence>
<feature type="binding site" evidence="8">
    <location>
        <position position="23"/>
    </location>
    <ligand>
        <name>Fe cation</name>
        <dbReference type="ChEBI" id="CHEBI:24875"/>
        <label>1</label>
    </ligand>
</feature>
<keyword evidence="3 8" id="KW-0479">Metal-binding</keyword>
<accession>A0A552UFV2</accession>
<comment type="function">
    <text evidence="8">Catalyzes the hydroxylation of 2-nonaprenyl-3-methyl-6-methoxy-1,4-benzoquinol during ubiquinone biosynthesis.</text>
</comment>
<evidence type="ECO:0000256" key="5">
    <source>
        <dbReference type="ARBA" id="ARBA00023004"/>
    </source>
</evidence>
<keyword evidence="10" id="KW-1185">Reference proteome</keyword>
<feature type="binding site" evidence="8">
    <location>
        <position position="54"/>
    </location>
    <ligand>
        <name>Fe cation</name>
        <dbReference type="ChEBI" id="CHEBI:24875"/>
        <label>2</label>
    </ligand>
</feature>
<comment type="subcellular location">
    <subcellularLocation>
        <location evidence="8">Cell membrane</location>
        <topology evidence="8">Peripheral membrane protein</topology>
    </subcellularLocation>
</comment>
<dbReference type="OrthoDB" id="7559360at2"/>
<feature type="binding site" evidence="8">
    <location>
        <position position="54"/>
    </location>
    <ligand>
        <name>Fe cation</name>
        <dbReference type="ChEBI" id="CHEBI:24875"/>
        <label>1</label>
    </ligand>
</feature>
<feature type="binding site" evidence="8">
    <location>
        <position position="138"/>
    </location>
    <ligand>
        <name>Fe cation</name>
        <dbReference type="ChEBI" id="CHEBI:24875"/>
        <label>1</label>
    </ligand>
</feature>
<dbReference type="Gene3D" id="1.20.1260.10">
    <property type="match status" value="1"/>
</dbReference>
<reference evidence="9 10" key="1">
    <citation type="submission" date="2019-07" db="EMBL/GenBank/DDBJ databases">
        <title>Novel species isolated from glacier.</title>
        <authorList>
            <person name="Liu Q."/>
            <person name="Xin Y.-H."/>
        </authorList>
    </citation>
    <scope>NUCLEOTIDE SEQUENCE [LARGE SCALE GENOMIC DNA]</scope>
    <source>
        <strain evidence="9 10">LB1R16</strain>
    </source>
</reference>
<evidence type="ECO:0000256" key="3">
    <source>
        <dbReference type="ARBA" id="ARBA00022723"/>
    </source>
</evidence>
<keyword evidence="8" id="KW-1003">Cell membrane</keyword>
<dbReference type="CDD" id="cd01042">
    <property type="entry name" value="DMQH"/>
    <property type="match status" value="1"/>
</dbReference>
<feature type="binding site" evidence="8">
    <location>
        <position position="57"/>
    </location>
    <ligand>
        <name>Fe cation</name>
        <dbReference type="ChEBI" id="CHEBI:24875"/>
        <label>1</label>
    </ligand>
</feature>
<feature type="binding site" evidence="8">
    <location>
        <position position="106"/>
    </location>
    <ligand>
        <name>Fe cation</name>
        <dbReference type="ChEBI" id="CHEBI:24875"/>
        <label>2</label>
    </ligand>
</feature>
<keyword evidence="4 8" id="KW-0560">Oxidoreductase</keyword>
<comment type="cofactor">
    <cofactor evidence="8">
        <name>Fe cation</name>
        <dbReference type="ChEBI" id="CHEBI:24875"/>
    </cofactor>
    <text evidence="8">Binds 2 iron ions per subunit.</text>
</comment>
<evidence type="ECO:0000256" key="7">
    <source>
        <dbReference type="ARBA" id="ARBA00023136"/>
    </source>
</evidence>
<protein>
    <recommendedName>
        <fullName evidence="8">3-demethoxyubiquinol 3-hydroxylase</fullName>
        <shortName evidence="8">DMQ hydroxylase</shortName>
        <ecNumber evidence="8">1.14.99.60</ecNumber>
    </recommendedName>
    <alternativeName>
        <fullName evidence="8">2-nonaprenyl-3-methyl-6-methoxy-1,4-benzoquinol hydroxylase</fullName>
    </alternativeName>
</protein>
<dbReference type="GO" id="GO:0005886">
    <property type="term" value="C:plasma membrane"/>
    <property type="evidence" value="ECO:0007669"/>
    <property type="project" value="UniProtKB-SubCell"/>
</dbReference>
<comment type="similarity">
    <text evidence="8">Belongs to the COQ7 family.</text>
</comment>
<dbReference type="EMBL" id="VJWA01000001">
    <property type="protein sequence ID" value="TRW17103.1"/>
    <property type="molecule type" value="Genomic_DNA"/>
</dbReference>
<organism evidence="9 10">
    <name type="scientific">Glacieibacterium frigidum</name>
    <dbReference type="NCBI Taxonomy" id="2593303"/>
    <lineage>
        <taxon>Bacteria</taxon>
        <taxon>Pseudomonadati</taxon>
        <taxon>Pseudomonadota</taxon>
        <taxon>Alphaproteobacteria</taxon>
        <taxon>Sphingomonadales</taxon>
        <taxon>Sphingosinicellaceae</taxon>
        <taxon>Glacieibacterium</taxon>
    </lineage>
</organism>
<sequence>MAAGSKVTRESIAAMIRVDHAGEYGAARIYAGQLAVMGSRAPGSSAIARMKQQEQRHLDVFDRLISERGVRPTLLGPIWHVAGYGLGVVTALIGPQAAMACTAAVETEIDAHYQEQRDALGTTDPELSAHIEDFQAEEVEHKATALEHGAEGAFGYPLMSAIIRAGCRVAIAATKRI</sequence>
<gene>
    <name evidence="8" type="primary">coq7</name>
    <name evidence="9" type="ORF">FMM06_02560</name>
</gene>
<evidence type="ECO:0000256" key="8">
    <source>
        <dbReference type="HAMAP-Rule" id="MF_01658"/>
    </source>
</evidence>
<keyword evidence="9" id="KW-0830">Ubiquinone</keyword>
<dbReference type="GO" id="GO:0006744">
    <property type="term" value="P:ubiquinone biosynthetic process"/>
    <property type="evidence" value="ECO:0007669"/>
    <property type="project" value="UniProtKB-UniRule"/>
</dbReference>
<keyword evidence="6 8" id="KW-0503">Monooxygenase</keyword>
<dbReference type="GO" id="GO:0046872">
    <property type="term" value="F:metal ion binding"/>
    <property type="evidence" value="ECO:0007669"/>
    <property type="project" value="UniProtKB-KW"/>
</dbReference>
<dbReference type="UniPathway" id="UPA00232"/>
<dbReference type="GO" id="GO:0008682">
    <property type="term" value="F:3-demethoxyubiquinol 3-hydroxylase activity"/>
    <property type="evidence" value="ECO:0007669"/>
    <property type="project" value="UniProtKB-EC"/>
</dbReference>
<evidence type="ECO:0000256" key="1">
    <source>
        <dbReference type="ARBA" id="ARBA00004749"/>
    </source>
</evidence>
<evidence type="ECO:0000256" key="4">
    <source>
        <dbReference type="ARBA" id="ARBA00023002"/>
    </source>
</evidence>
<evidence type="ECO:0000256" key="2">
    <source>
        <dbReference type="ARBA" id="ARBA00022688"/>
    </source>
</evidence>
<dbReference type="RefSeq" id="WP_143554648.1">
    <property type="nucleotide sequence ID" value="NZ_VJWA01000001.1"/>
</dbReference>
<dbReference type="AlphaFoldDB" id="A0A552UFV2"/>
<dbReference type="EC" id="1.14.99.60" evidence="8"/>
<dbReference type="InterPro" id="IPR011566">
    <property type="entry name" value="Ubq_synth_Coq7"/>
</dbReference>
<comment type="catalytic activity">
    <reaction evidence="8">
        <text>a 5-methoxy-2-methyl-3-(all-trans-polyprenyl)benzene-1,4-diol + AH2 + O2 = a 3-demethylubiquinol + A + H2O</text>
        <dbReference type="Rhea" id="RHEA:50908"/>
        <dbReference type="Rhea" id="RHEA-COMP:10859"/>
        <dbReference type="Rhea" id="RHEA-COMP:10914"/>
        <dbReference type="ChEBI" id="CHEBI:13193"/>
        <dbReference type="ChEBI" id="CHEBI:15377"/>
        <dbReference type="ChEBI" id="CHEBI:15379"/>
        <dbReference type="ChEBI" id="CHEBI:17499"/>
        <dbReference type="ChEBI" id="CHEBI:84167"/>
        <dbReference type="ChEBI" id="CHEBI:84422"/>
        <dbReference type="EC" id="1.14.99.60"/>
    </reaction>
</comment>
<feature type="binding site" evidence="8">
    <location>
        <position position="141"/>
    </location>
    <ligand>
        <name>Fe cation</name>
        <dbReference type="ChEBI" id="CHEBI:24875"/>
        <label>2</label>
    </ligand>
</feature>
<evidence type="ECO:0000313" key="10">
    <source>
        <dbReference type="Proteomes" id="UP000317894"/>
    </source>
</evidence>
<dbReference type="Proteomes" id="UP000317894">
    <property type="component" value="Unassembled WGS sequence"/>
</dbReference>
<dbReference type="PANTHER" id="PTHR11237">
    <property type="entry name" value="COENZYME Q10 BIOSYNTHESIS PROTEIN 7"/>
    <property type="match status" value="1"/>
</dbReference>
<dbReference type="InterPro" id="IPR009078">
    <property type="entry name" value="Ferritin-like_SF"/>
</dbReference>
<dbReference type="SUPFAM" id="SSF47240">
    <property type="entry name" value="Ferritin-like"/>
    <property type="match status" value="1"/>
</dbReference>
<feature type="binding site" evidence="8">
    <location>
        <position position="138"/>
    </location>
    <ligand>
        <name>Fe cation</name>
        <dbReference type="ChEBI" id="CHEBI:24875"/>
        <label>2</label>
    </ligand>
</feature>
<keyword evidence="7 8" id="KW-0472">Membrane</keyword>
<comment type="pathway">
    <text evidence="1 8">Cofactor biosynthesis; ubiquinone biosynthesis.</text>
</comment>